<dbReference type="InterPro" id="IPR007730">
    <property type="entry name" value="SPOR-like_dom"/>
</dbReference>
<dbReference type="Gene3D" id="3.30.70.1070">
    <property type="entry name" value="Sporulation related repeat"/>
    <property type="match status" value="1"/>
</dbReference>
<evidence type="ECO:0000313" key="3">
    <source>
        <dbReference type="EMBL" id="MCK9685899.1"/>
    </source>
</evidence>
<evidence type="ECO:0000256" key="1">
    <source>
        <dbReference type="SAM" id="MobiDB-lite"/>
    </source>
</evidence>
<dbReference type="Proteomes" id="UP001139353">
    <property type="component" value="Unassembled WGS sequence"/>
</dbReference>
<sequence>MKNQRGGFALGLIVGLLLGLAVALAVALYVTKTPVPLMNKGQQRTPEQDAAETERNKTWDPNAALAGKPPVRSVAPPPAAPASDTAMVPRVAAPVLPPANEGKVAAPAGSAAQARAEAPKSTRDAAAILAGRASVEAGEATPVAAAGADPFIYFVQVGAYSKAEDAEQQRAKLALAGLRATVSEREQNGRTVHRVRLGPFDRKDEADLQTDRAKAIDPDASLVRVERAKQ</sequence>
<proteinExistence type="predicted"/>
<feature type="domain" description="SPOR" evidence="2">
    <location>
        <begin position="147"/>
        <end position="227"/>
    </location>
</feature>
<comment type="caution">
    <text evidence="3">The sequence shown here is derived from an EMBL/GenBank/DDBJ whole genome shotgun (WGS) entry which is preliminary data.</text>
</comment>
<name>A0A9X1YG51_9BURK</name>
<keyword evidence="4" id="KW-1185">Reference proteome</keyword>
<dbReference type="AlphaFoldDB" id="A0A9X1YG51"/>
<evidence type="ECO:0000259" key="2">
    <source>
        <dbReference type="PROSITE" id="PS51724"/>
    </source>
</evidence>
<dbReference type="SUPFAM" id="SSF110997">
    <property type="entry name" value="Sporulation related repeat"/>
    <property type="match status" value="1"/>
</dbReference>
<organism evidence="3 4">
    <name type="scientific">Scleromatobacter humisilvae</name>
    <dbReference type="NCBI Taxonomy" id="2897159"/>
    <lineage>
        <taxon>Bacteria</taxon>
        <taxon>Pseudomonadati</taxon>
        <taxon>Pseudomonadota</taxon>
        <taxon>Betaproteobacteria</taxon>
        <taxon>Burkholderiales</taxon>
        <taxon>Sphaerotilaceae</taxon>
        <taxon>Scleromatobacter</taxon>
    </lineage>
</organism>
<reference evidence="3" key="1">
    <citation type="submission" date="2021-11" db="EMBL/GenBank/DDBJ databases">
        <title>BS-T2-15 a new species belonging to the Comamonadaceae family isolated from the soil of a French oak forest.</title>
        <authorList>
            <person name="Mieszkin S."/>
            <person name="Alain K."/>
        </authorList>
    </citation>
    <scope>NUCLEOTIDE SEQUENCE</scope>
    <source>
        <strain evidence="3">BS-T2-15</strain>
    </source>
</reference>
<feature type="region of interest" description="Disordered" evidence="1">
    <location>
        <begin position="38"/>
        <end position="85"/>
    </location>
</feature>
<accession>A0A9X1YG51</accession>
<protein>
    <submittedName>
        <fullName evidence="3">SPOR domain-containing protein</fullName>
    </submittedName>
</protein>
<dbReference type="RefSeq" id="WP_275681889.1">
    <property type="nucleotide sequence ID" value="NZ_JAJLJH010000001.1"/>
</dbReference>
<dbReference type="InterPro" id="IPR036680">
    <property type="entry name" value="SPOR-like_sf"/>
</dbReference>
<gene>
    <name evidence="3" type="ORF">LPC04_09285</name>
</gene>
<dbReference type="PROSITE" id="PS51724">
    <property type="entry name" value="SPOR"/>
    <property type="match status" value="1"/>
</dbReference>
<evidence type="ECO:0000313" key="4">
    <source>
        <dbReference type="Proteomes" id="UP001139353"/>
    </source>
</evidence>
<dbReference type="GO" id="GO:0042834">
    <property type="term" value="F:peptidoglycan binding"/>
    <property type="evidence" value="ECO:0007669"/>
    <property type="project" value="InterPro"/>
</dbReference>
<dbReference type="Pfam" id="PF05036">
    <property type="entry name" value="SPOR"/>
    <property type="match status" value="1"/>
</dbReference>
<dbReference type="EMBL" id="JAJLJH010000001">
    <property type="protein sequence ID" value="MCK9685899.1"/>
    <property type="molecule type" value="Genomic_DNA"/>
</dbReference>